<gene>
    <name evidence="2" type="ORF">GCM10007854_00490</name>
</gene>
<keyword evidence="3" id="KW-1185">Reference proteome</keyword>
<evidence type="ECO:0000313" key="2">
    <source>
        <dbReference type="EMBL" id="GLQ19094.1"/>
    </source>
</evidence>
<name>A0ABQ5UXH1_9PROT</name>
<feature type="chain" id="PRO_5046968745" description="UrcA family protein" evidence="1">
    <location>
        <begin position="24"/>
        <end position="132"/>
    </location>
</feature>
<accession>A0ABQ5UXH1</accession>
<sequence>MKAYIKGGLVVAGSIVFSLTAGADVNIPDRETDFAATLTSAQAAQLAAIDRPAEMSMIERNFHQNRDETQQSYKRTASLLMEDFCYQVAHDMCVFMLNGPLEMRDTFYACMDHYQDQCMQEFLNPAEEIGGQ</sequence>
<reference evidence="2" key="1">
    <citation type="journal article" date="2014" name="Int. J. Syst. Evol. Microbiol.">
        <title>Complete genome of a new Firmicutes species belonging to the dominant human colonic microbiota ('Ruminococcus bicirculans') reveals two chromosomes and a selective capacity to utilize plant glucans.</title>
        <authorList>
            <consortium name="NISC Comparative Sequencing Program"/>
            <person name="Wegmann U."/>
            <person name="Louis P."/>
            <person name="Goesmann A."/>
            <person name="Henrissat B."/>
            <person name="Duncan S.H."/>
            <person name="Flint H.J."/>
        </authorList>
    </citation>
    <scope>NUCLEOTIDE SEQUENCE</scope>
    <source>
        <strain evidence="2">NBRC 108216</strain>
    </source>
</reference>
<comment type="caution">
    <text evidence="2">The sequence shown here is derived from an EMBL/GenBank/DDBJ whole genome shotgun (WGS) entry which is preliminary data.</text>
</comment>
<proteinExistence type="predicted"/>
<organism evidence="2 3">
    <name type="scientific">Algimonas porphyrae</name>
    <dbReference type="NCBI Taxonomy" id="1128113"/>
    <lineage>
        <taxon>Bacteria</taxon>
        <taxon>Pseudomonadati</taxon>
        <taxon>Pseudomonadota</taxon>
        <taxon>Alphaproteobacteria</taxon>
        <taxon>Maricaulales</taxon>
        <taxon>Robiginitomaculaceae</taxon>
        <taxon>Algimonas</taxon>
    </lineage>
</organism>
<evidence type="ECO:0000256" key="1">
    <source>
        <dbReference type="SAM" id="SignalP"/>
    </source>
</evidence>
<protein>
    <recommendedName>
        <fullName evidence="4">UrcA family protein</fullName>
    </recommendedName>
</protein>
<reference evidence="2" key="2">
    <citation type="submission" date="2023-01" db="EMBL/GenBank/DDBJ databases">
        <title>Draft genome sequence of Algimonas porphyrae strain NBRC 108216.</title>
        <authorList>
            <person name="Sun Q."/>
            <person name="Mori K."/>
        </authorList>
    </citation>
    <scope>NUCLEOTIDE SEQUENCE</scope>
    <source>
        <strain evidence="2">NBRC 108216</strain>
    </source>
</reference>
<dbReference type="Proteomes" id="UP001161390">
    <property type="component" value="Unassembled WGS sequence"/>
</dbReference>
<keyword evidence="1" id="KW-0732">Signal</keyword>
<evidence type="ECO:0000313" key="3">
    <source>
        <dbReference type="Proteomes" id="UP001161390"/>
    </source>
</evidence>
<dbReference type="RefSeq" id="WP_284368853.1">
    <property type="nucleotide sequence ID" value="NZ_BSNJ01000001.1"/>
</dbReference>
<dbReference type="EMBL" id="BSNJ01000001">
    <property type="protein sequence ID" value="GLQ19094.1"/>
    <property type="molecule type" value="Genomic_DNA"/>
</dbReference>
<evidence type="ECO:0008006" key="4">
    <source>
        <dbReference type="Google" id="ProtNLM"/>
    </source>
</evidence>
<feature type="signal peptide" evidence="1">
    <location>
        <begin position="1"/>
        <end position="23"/>
    </location>
</feature>